<dbReference type="InterPro" id="IPR035965">
    <property type="entry name" value="PAS-like_dom_sf"/>
</dbReference>
<feature type="domain" description="Response regulatory" evidence="14">
    <location>
        <begin position="421"/>
        <end position="539"/>
    </location>
</feature>
<dbReference type="Proteomes" id="UP000033428">
    <property type="component" value="Unassembled WGS sequence"/>
</dbReference>
<feature type="domain" description="PAS" evidence="15">
    <location>
        <begin position="32"/>
        <end position="102"/>
    </location>
</feature>
<keyword evidence="7" id="KW-0067">ATP-binding</keyword>
<dbReference type="Gene3D" id="3.30.450.20">
    <property type="entry name" value="PAS domain"/>
    <property type="match status" value="1"/>
</dbReference>
<reference evidence="16 17" key="1">
    <citation type="submission" date="2015-02" db="EMBL/GenBank/DDBJ databases">
        <title>Single-cell genomics of uncultivated deep-branching MTB reveals a conserved set of magnetosome genes.</title>
        <authorList>
            <person name="Kolinko S."/>
            <person name="Richter M."/>
            <person name="Glockner F.O."/>
            <person name="Brachmann A."/>
            <person name="Schuler D."/>
        </authorList>
    </citation>
    <scope>NUCLEOTIDE SEQUENCE [LARGE SCALE GENOMIC DNA]</scope>
    <source>
        <strain evidence="16">SKK-01</strain>
    </source>
</reference>
<dbReference type="GO" id="GO:0005524">
    <property type="term" value="F:ATP binding"/>
    <property type="evidence" value="ECO:0007669"/>
    <property type="project" value="UniProtKB-KW"/>
</dbReference>
<evidence type="ECO:0000256" key="4">
    <source>
        <dbReference type="ARBA" id="ARBA00022679"/>
    </source>
</evidence>
<dbReference type="InterPro" id="IPR036890">
    <property type="entry name" value="HATPase_C_sf"/>
</dbReference>
<evidence type="ECO:0000256" key="5">
    <source>
        <dbReference type="ARBA" id="ARBA00022741"/>
    </source>
</evidence>
<proteinExistence type="predicted"/>
<evidence type="ECO:0000256" key="7">
    <source>
        <dbReference type="ARBA" id="ARBA00022840"/>
    </source>
</evidence>
<keyword evidence="8" id="KW-0902">Two-component regulatory system</keyword>
<dbReference type="InterPro" id="IPR005467">
    <property type="entry name" value="His_kinase_dom"/>
</dbReference>
<feature type="transmembrane region" description="Helical" evidence="12">
    <location>
        <begin position="6"/>
        <end position="22"/>
    </location>
</feature>
<evidence type="ECO:0000256" key="10">
    <source>
        <dbReference type="ARBA" id="ARBA00068150"/>
    </source>
</evidence>
<dbReference type="InterPro" id="IPR000014">
    <property type="entry name" value="PAS"/>
</dbReference>
<keyword evidence="3 11" id="KW-0597">Phosphoprotein</keyword>
<evidence type="ECO:0000256" key="2">
    <source>
        <dbReference type="ARBA" id="ARBA00012438"/>
    </source>
</evidence>
<comment type="caution">
    <text evidence="16">The sequence shown here is derived from an EMBL/GenBank/DDBJ whole genome shotgun (WGS) entry which is preliminary data.</text>
</comment>
<dbReference type="SMART" id="SM00387">
    <property type="entry name" value="HATPase_c"/>
    <property type="match status" value="1"/>
</dbReference>
<dbReference type="FunFam" id="1.10.287.130:FF:000002">
    <property type="entry name" value="Two-component osmosensing histidine kinase"/>
    <property type="match status" value="1"/>
</dbReference>
<protein>
    <recommendedName>
        <fullName evidence="10">Sensory/regulatory protein RpfC</fullName>
        <ecNumber evidence="2">2.7.13.3</ecNumber>
    </recommendedName>
</protein>
<dbReference type="SUPFAM" id="SSF55874">
    <property type="entry name" value="ATPase domain of HSP90 chaperone/DNA topoisomerase II/histidine kinase"/>
    <property type="match status" value="1"/>
</dbReference>
<sequence>MTTTTIVYVVILLLVLGAVVIFRRLMNRVSFVEDYVSQIMAVVDDALFVITLDARIEAVNSAVCQTLGYTEGELTGKEASLIFAEADSVFINNGFKDLLDSSTKTSREMTCRTSTAVAIPMLVSLTVMKDSSGNNRRVMLLGKDLREQRKVAEDLQEANTQARIASRAKSEFIANLSHEIRTPLNGIIGMAELLSLTELTDKQKSYIALIKTSGNLLLDVISDILDFSKIEAGKLQLEATEFSLRKSVNDAISVLEIEARSKGIVLTCSITSGIPDSVIGDPARLRQVVFKIAGNALKFTEKGEVTVNVKAESQTTDDVNLLFTVIDTGIGISNDKCEKIFESFTQADGSTTRSYGGAGLGLTISNHIVHLMNGSIWLESKPDSGTTFYFTARFIINKSANRKEPHAVVCPQDLKNTRNLNILLAEDNKFNQQVIVRILKRWGNTVTVANDGAEAVKLSRELNLDLIIMDVQMPITDGCEAATIIRSEERNTSAHTPIIAMTAYATEEVRKRCFDVGMDYYLPKPVQVEKLHETLEEIIRLRINQAKTHHP</sequence>
<dbReference type="GO" id="GO:0000155">
    <property type="term" value="F:phosphorelay sensor kinase activity"/>
    <property type="evidence" value="ECO:0007669"/>
    <property type="project" value="InterPro"/>
</dbReference>
<evidence type="ECO:0000256" key="11">
    <source>
        <dbReference type="PROSITE-ProRule" id="PRU00169"/>
    </source>
</evidence>
<comment type="subunit">
    <text evidence="9">At low DSF concentrations, interacts with RpfF.</text>
</comment>
<evidence type="ECO:0000259" key="13">
    <source>
        <dbReference type="PROSITE" id="PS50109"/>
    </source>
</evidence>
<evidence type="ECO:0000259" key="14">
    <source>
        <dbReference type="PROSITE" id="PS50110"/>
    </source>
</evidence>
<dbReference type="NCBIfam" id="TIGR00229">
    <property type="entry name" value="sensory_box"/>
    <property type="match status" value="1"/>
</dbReference>
<dbReference type="SMART" id="SM00388">
    <property type="entry name" value="HisKA"/>
    <property type="match status" value="1"/>
</dbReference>
<organism evidence="16 17">
    <name type="scientific">Candidatus Omnitrophus magneticus</name>
    <dbReference type="NCBI Taxonomy" id="1609969"/>
    <lineage>
        <taxon>Bacteria</taxon>
        <taxon>Pseudomonadati</taxon>
        <taxon>Candidatus Omnitrophota</taxon>
        <taxon>Candidatus Omnitrophus</taxon>
    </lineage>
</organism>
<keyword evidence="6 16" id="KW-0418">Kinase</keyword>
<dbReference type="AlphaFoldDB" id="A0A0F0CRH6"/>
<dbReference type="PROSITE" id="PS50109">
    <property type="entry name" value="HIS_KIN"/>
    <property type="match status" value="1"/>
</dbReference>
<evidence type="ECO:0000313" key="17">
    <source>
        <dbReference type="Proteomes" id="UP000033428"/>
    </source>
</evidence>
<evidence type="ECO:0000256" key="3">
    <source>
        <dbReference type="ARBA" id="ARBA00022553"/>
    </source>
</evidence>
<evidence type="ECO:0000256" key="6">
    <source>
        <dbReference type="ARBA" id="ARBA00022777"/>
    </source>
</evidence>
<dbReference type="EMBL" id="JYNY01000412">
    <property type="protein sequence ID" value="KJJ84040.1"/>
    <property type="molecule type" value="Genomic_DNA"/>
</dbReference>
<keyword evidence="4" id="KW-0808">Transferase</keyword>
<dbReference type="CDD" id="cd00130">
    <property type="entry name" value="PAS"/>
    <property type="match status" value="1"/>
</dbReference>
<dbReference type="Pfam" id="PF00072">
    <property type="entry name" value="Response_reg"/>
    <property type="match status" value="1"/>
</dbReference>
<dbReference type="SMART" id="SM00091">
    <property type="entry name" value="PAS"/>
    <property type="match status" value="1"/>
</dbReference>
<keyword evidence="12" id="KW-0812">Transmembrane</keyword>
<keyword evidence="5" id="KW-0547">Nucleotide-binding</keyword>
<dbReference type="InterPro" id="IPR011006">
    <property type="entry name" value="CheY-like_superfamily"/>
</dbReference>
<dbReference type="InterPro" id="IPR004358">
    <property type="entry name" value="Sig_transdc_His_kin-like_C"/>
</dbReference>
<dbReference type="PATRIC" id="fig|1609969.3.peg.2222"/>
<dbReference type="Pfam" id="PF00512">
    <property type="entry name" value="HisKA"/>
    <property type="match status" value="1"/>
</dbReference>
<dbReference type="InterPro" id="IPR001789">
    <property type="entry name" value="Sig_transdc_resp-reg_receiver"/>
</dbReference>
<keyword evidence="17" id="KW-1185">Reference proteome</keyword>
<evidence type="ECO:0000256" key="1">
    <source>
        <dbReference type="ARBA" id="ARBA00000085"/>
    </source>
</evidence>
<dbReference type="PANTHER" id="PTHR45339:SF5">
    <property type="entry name" value="HISTIDINE KINASE"/>
    <property type="match status" value="1"/>
</dbReference>
<keyword evidence="12" id="KW-1133">Transmembrane helix</keyword>
<dbReference type="PROSITE" id="PS50110">
    <property type="entry name" value="RESPONSE_REGULATORY"/>
    <property type="match status" value="1"/>
</dbReference>
<dbReference type="Gene3D" id="3.30.565.10">
    <property type="entry name" value="Histidine kinase-like ATPase, C-terminal domain"/>
    <property type="match status" value="1"/>
</dbReference>
<dbReference type="PROSITE" id="PS50112">
    <property type="entry name" value="PAS"/>
    <property type="match status" value="1"/>
</dbReference>
<evidence type="ECO:0000259" key="15">
    <source>
        <dbReference type="PROSITE" id="PS50112"/>
    </source>
</evidence>
<dbReference type="SMART" id="SM00448">
    <property type="entry name" value="REC"/>
    <property type="match status" value="1"/>
</dbReference>
<dbReference type="InterPro" id="IPR003594">
    <property type="entry name" value="HATPase_dom"/>
</dbReference>
<dbReference type="PRINTS" id="PR00344">
    <property type="entry name" value="BCTRLSENSOR"/>
</dbReference>
<dbReference type="SUPFAM" id="SSF55785">
    <property type="entry name" value="PYP-like sensor domain (PAS domain)"/>
    <property type="match status" value="1"/>
</dbReference>
<dbReference type="CDD" id="cd16922">
    <property type="entry name" value="HATPase_EvgS-ArcB-TorS-like"/>
    <property type="match status" value="1"/>
</dbReference>
<gene>
    <name evidence="16" type="ORF">OMAG_002089</name>
</gene>
<feature type="modified residue" description="4-aspartylphosphate" evidence="11">
    <location>
        <position position="470"/>
    </location>
</feature>
<dbReference type="Pfam" id="PF13426">
    <property type="entry name" value="PAS_9"/>
    <property type="match status" value="1"/>
</dbReference>
<dbReference type="Gene3D" id="1.10.287.130">
    <property type="match status" value="1"/>
</dbReference>
<dbReference type="Gene3D" id="3.40.50.2300">
    <property type="match status" value="1"/>
</dbReference>
<dbReference type="SUPFAM" id="SSF47384">
    <property type="entry name" value="Homodimeric domain of signal transducing histidine kinase"/>
    <property type="match status" value="1"/>
</dbReference>
<dbReference type="PANTHER" id="PTHR45339">
    <property type="entry name" value="HYBRID SIGNAL TRANSDUCTION HISTIDINE KINASE J"/>
    <property type="match status" value="1"/>
</dbReference>
<dbReference type="SUPFAM" id="SSF52172">
    <property type="entry name" value="CheY-like"/>
    <property type="match status" value="1"/>
</dbReference>
<accession>A0A0F0CRH6</accession>
<evidence type="ECO:0000256" key="9">
    <source>
        <dbReference type="ARBA" id="ARBA00064003"/>
    </source>
</evidence>
<evidence type="ECO:0000313" key="16">
    <source>
        <dbReference type="EMBL" id="KJJ84040.1"/>
    </source>
</evidence>
<dbReference type="EC" id="2.7.13.3" evidence="2"/>
<name>A0A0F0CRH6_9BACT</name>
<dbReference type="InterPro" id="IPR036097">
    <property type="entry name" value="HisK_dim/P_sf"/>
</dbReference>
<dbReference type="InterPro" id="IPR003661">
    <property type="entry name" value="HisK_dim/P_dom"/>
</dbReference>
<dbReference type="CDD" id="cd17546">
    <property type="entry name" value="REC_hyHK_CKI1_RcsC-like"/>
    <property type="match status" value="1"/>
</dbReference>
<dbReference type="FunFam" id="3.30.565.10:FF:000010">
    <property type="entry name" value="Sensor histidine kinase RcsC"/>
    <property type="match status" value="1"/>
</dbReference>
<evidence type="ECO:0000256" key="8">
    <source>
        <dbReference type="ARBA" id="ARBA00023012"/>
    </source>
</evidence>
<keyword evidence="12" id="KW-0472">Membrane</keyword>
<dbReference type="Pfam" id="PF02518">
    <property type="entry name" value="HATPase_c"/>
    <property type="match status" value="1"/>
</dbReference>
<comment type="catalytic activity">
    <reaction evidence="1">
        <text>ATP + protein L-histidine = ADP + protein N-phospho-L-histidine.</text>
        <dbReference type="EC" id="2.7.13.3"/>
    </reaction>
</comment>
<evidence type="ECO:0000256" key="12">
    <source>
        <dbReference type="SAM" id="Phobius"/>
    </source>
</evidence>
<dbReference type="CDD" id="cd00082">
    <property type="entry name" value="HisKA"/>
    <property type="match status" value="1"/>
</dbReference>
<feature type="domain" description="Histidine kinase" evidence="13">
    <location>
        <begin position="175"/>
        <end position="396"/>
    </location>
</feature>